<evidence type="ECO:0000313" key="6">
    <source>
        <dbReference type="Proteomes" id="UP000886886"/>
    </source>
</evidence>
<dbReference type="InterPro" id="IPR017900">
    <property type="entry name" value="4Fe4S_Fe_S_CS"/>
</dbReference>
<dbReference type="Proteomes" id="UP000886886">
    <property type="component" value="Unassembled WGS sequence"/>
</dbReference>
<keyword evidence="3" id="KW-0411">Iron-sulfur</keyword>
<feature type="domain" description="4Fe-4S ferredoxin-type" evidence="4">
    <location>
        <begin position="3"/>
        <end position="33"/>
    </location>
</feature>
<dbReference type="PROSITE" id="PS00198">
    <property type="entry name" value="4FE4S_FER_1"/>
    <property type="match status" value="2"/>
</dbReference>
<dbReference type="InterPro" id="IPR017896">
    <property type="entry name" value="4Fe4S_Fe-S-bd"/>
</dbReference>
<dbReference type="PANTHER" id="PTHR43193">
    <property type="match status" value="1"/>
</dbReference>
<evidence type="ECO:0000256" key="2">
    <source>
        <dbReference type="ARBA" id="ARBA00023004"/>
    </source>
</evidence>
<dbReference type="GO" id="GO:0051536">
    <property type="term" value="F:iron-sulfur cluster binding"/>
    <property type="evidence" value="ECO:0007669"/>
    <property type="project" value="UniProtKB-KW"/>
</dbReference>
<dbReference type="Gene3D" id="3.30.70.20">
    <property type="match status" value="1"/>
</dbReference>
<sequence length="735" mass="84070">MKENIKIVEKKSCCGCGACANRCPVDAIRMEWDEEGFYYPKVDETACIYCGKCTAACPALNPRSVNDKEPDCYAAYADDEIRAVSSSGGIFTLAAEEILDQGGVVAGAAFDEHFRVAHILVDNKKDLGRLRSSKYVQSTTDFVYREVEKYLKEGRQVLFSGCGCQVGGLYGFLGKDYDNLFTIDLMCHGGPSPKVFQKYLKEVHKGKQVTYVSFRDKDYFGWSTEMTVKYADGGIYRKRRGEDPYYRAFLPCLSVRPHCQICFYSRLPRQADMTLADFWGVQKYNPAYTDGKGTSILVTNNQKGRDMLEKIRHRLLLLEPVERKYILTHGQPFAKPFRSNAKRDRFMKLIQKFPMEKALECCERDHFDVGICGGGSSESYGNLLSYYALANTVEDLGYTVLMIGQPQKDVSVPEVGKLNDQCDAFLMGSGQVWNPSIDQNFPKGCFFDFTTPEKKRISYAASFGTSGCSGSEEEQAAVRKLLKRFRFLSVREKEEIEILKKTFHVKGTKVLDPVFLQDRDFYRKLAEKSRENEKEPFLLAYILNPTEEIREQLIRLSRERGQKLINLLDGIPETFEKNKEKLNLPNTLENLQVEDWLYYLSHCDALVTDSGYGSSFALIFGKPFLCLANQRGGTSGENLFETFRLTERCVETPEALWEKRSLLDSTDYQEAYSILEQEKARSKTWLKKALNAKELLRYRIPRKIKAMVKRLVPAGVKKRLYPLLKNNKLYLKFLK</sequence>
<dbReference type="SUPFAM" id="SSF54862">
    <property type="entry name" value="4Fe-4S ferredoxins"/>
    <property type="match status" value="1"/>
</dbReference>
<dbReference type="Pfam" id="PF12838">
    <property type="entry name" value="Fer4_7"/>
    <property type="match status" value="1"/>
</dbReference>
<dbReference type="GO" id="GO:0046872">
    <property type="term" value="F:metal ion binding"/>
    <property type="evidence" value="ECO:0007669"/>
    <property type="project" value="UniProtKB-KW"/>
</dbReference>
<reference evidence="5" key="1">
    <citation type="submission" date="2020-10" db="EMBL/GenBank/DDBJ databases">
        <authorList>
            <person name="Gilroy R."/>
        </authorList>
    </citation>
    <scope>NUCLEOTIDE SEQUENCE</scope>
    <source>
        <strain evidence="5">ChiSjej3B21-11622</strain>
    </source>
</reference>
<organism evidence="5 6">
    <name type="scientific">Candidatus Limivivens merdigallinarum</name>
    <dbReference type="NCBI Taxonomy" id="2840859"/>
    <lineage>
        <taxon>Bacteria</taxon>
        <taxon>Bacillati</taxon>
        <taxon>Bacillota</taxon>
        <taxon>Clostridia</taxon>
        <taxon>Lachnospirales</taxon>
        <taxon>Lachnospiraceae</taxon>
        <taxon>Lachnospiraceae incertae sedis</taxon>
        <taxon>Candidatus Limivivens</taxon>
    </lineage>
</organism>
<dbReference type="InterPro" id="IPR007516">
    <property type="entry name" value="Co_F420_Hydgase/DH_bsu_N"/>
</dbReference>
<evidence type="ECO:0000256" key="1">
    <source>
        <dbReference type="ARBA" id="ARBA00022723"/>
    </source>
</evidence>
<reference evidence="5" key="2">
    <citation type="journal article" date="2021" name="PeerJ">
        <title>Extensive microbial diversity within the chicken gut microbiome revealed by metagenomics and culture.</title>
        <authorList>
            <person name="Gilroy R."/>
            <person name="Ravi A."/>
            <person name="Getino M."/>
            <person name="Pursley I."/>
            <person name="Horton D.L."/>
            <person name="Alikhan N.F."/>
            <person name="Baker D."/>
            <person name="Gharbi K."/>
            <person name="Hall N."/>
            <person name="Watson M."/>
            <person name="Adriaenssens E.M."/>
            <person name="Foster-Nyarko E."/>
            <person name="Jarju S."/>
            <person name="Secka A."/>
            <person name="Antonio M."/>
            <person name="Oren A."/>
            <person name="Chaudhuri R.R."/>
            <person name="La Ragione R."/>
            <person name="Hildebrand F."/>
            <person name="Pallen M.J."/>
        </authorList>
    </citation>
    <scope>NUCLEOTIDE SEQUENCE</scope>
    <source>
        <strain evidence="5">ChiSjej3B21-11622</strain>
    </source>
</reference>
<dbReference type="InterPro" id="IPR007525">
    <property type="entry name" value="FrhB_FdhB_C"/>
</dbReference>
<protein>
    <submittedName>
        <fullName evidence="5">Coenzyme F420 hydrogenase/dehydrogenase, beta subunit C-terminal domain</fullName>
    </submittedName>
</protein>
<dbReference type="InterPro" id="IPR007345">
    <property type="entry name" value="Polysacch_pyruvyl_Trfase"/>
</dbReference>
<evidence type="ECO:0000313" key="5">
    <source>
        <dbReference type="EMBL" id="HIQ95796.1"/>
    </source>
</evidence>
<dbReference type="PROSITE" id="PS51379">
    <property type="entry name" value="4FE4S_FER_2"/>
    <property type="match status" value="2"/>
</dbReference>
<accession>A0A9D1CZU2</accession>
<dbReference type="AlphaFoldDB" id="A0A9D1CZU2"/>
<gene>
    <name evidence="5" type="ORF">IAB26_04465</name>
</gene>
<dbReference type="Pfam" id="PF04422">
    <property type="entry name" value="FrhB_FdhB_N"/>
    <property type="match status" value="1"/>
</dbReference>
<dbReference type="PANTHER" id="PTHR43193:SF2">
    <property type="entry name" value="POLYFERREDOXIN PROTEIN FWDF"/>
    <property type="match status" value="1"/>
</dbReference>
<comment type="caution">
    <text evidence="5">The sequence shown here is derived from an EMBL/GenBank/DDBJ whole genome shotgun (WGS) entry which is preliminary data.</text>
</comment>
<dbReference type="InterPro" id="IPR052977">
    <property type="entry name" value="Polyferredoxin-like_ET"/>
</dbReference>
<feature type="domain" description="4Fe-4S ferredoxin-type" evidence="4">
    <location>
        <begin position="38"/>
        <end position="68"/>
    </location>
</feature>
<name>A0A9D1CZU2_9FIRM</name>
<dbReference type="EMBL" id="DVFT01000065">
    <property type="protein sequence ID" value="HIQ95796.1"/>
    <property type="molecule type" value="Genomic_DNA"/>
</dbReference>
<proteinExistence type="predicted"/>
<dbReference type="Pfam" id="PF04432">
    <property type="entry name" value="FrhB_FdhB_C"/>
    <property type="match status" value="1"/>
</dbReference>
<keyword evidence="1" id="KW-0479">Metal-binding</keyword>
<dbReference type="SUPFAM" id="SSF53756">
    <property type="entry name" value="UDP-Glycosyltransferase/glycogen phosphorylase"/>
    <property type="match status" value="1"/>
</dbReference>
<keyword evidence="2" id="KW-0408">Iron</keyword>
<evidence type="ECO:0000259" key="4">
    <source>
        <dbReference type="PROSITE" id="PS51379"/>
    </source>
</evidence>
<evidence type="ECO:0000256" key="3">
    <source>
        <dbReference type="ARBA" id="ARBA00023014"/>
    </source>
</evidence>
<dbReference type="Pfam" id="PF04230">
    <property type="entry name" value="PS_pyruv_trans"/>
    <property type="match status" value="1"/>
</dbReference>